<dbReference type="STRING" id="913774.A0A0C3DRE3"/>
<reference evidence="4" key="2">
    <citation type="submission" date="2015-01" db="EMBL/GenBank/DDBJ databases">
        <title>Evolutionary Origins and Diversification of the Mycorrhizal Mutualists.</title>
        <authorList>
            <consortium name="DOE Joint Genome Institute"/>
            <consortium name="Mycorrhizal Genomics Consortium"/>
            <person name="Kohler A."/>
            <person name="Kuo A."/>
            <person name="Nagy L.G."/>
            <person name="Floudas D."/>
            <person name="Copeland A."/>
            <person name="Barry K.W."/>
            <person name="Cichocki N."/>
            <person name="Veneault-Fourrey C."/>
            <person name="LaButti K."/>
            <person name="Lindquist E.A."/>
            <person name="Lipzen A."/>
            <person name="Lundell T."/>
            <person name="Morin E."/>
            <person name="Murat C."/>
            <person name="Riley R."/>
            <person name="Ohm R."/>
            <person name="Sun H."/>
            <person name="Tunlid A."/>
            <person name="Henrissat B."/>
            <person name="Grigoriev I.V."/>
            <person name="Hibbett D.S."/>
            <person name="Martin F."/>
        </authorList>
    </citation>
    <scope>NUCLEOTIDE SEQUENCE [LARGE SCALE GENOMIC DNA]</scope>
    <source>
        <strain evidence="4">Zn</strain>
    </source>
</reference>
<keyword evidence="2" id="KW-0472">Membrane</keyword>
<dbReference type="EMBL" id="KN832872">
    <property type="protein sequence ID" value="KIN04593.1"/>
    <property type="molecule type" value="Genomic_DNA"/>
</dbReference>
<feature type="region of interest" description="Disordered" evidence="1">
    <location>
        <begin position="278"/>
        <end position="380"/>
    </location>
</feature>
<organism evidence="3 4">
    <name type="scientific">Oidiodendron maius (strain Zn)</name>
    <dbReference type="NCBI Taxonomy" id="913774"/>
    <lineage>
        <taxon>Eukaryota</taxon>
        <taxon>Fungi</taxon>
        <taxon>Dikarya</taxon>
        <taxon>Ascomycota</taxon>
        <taxon>Pezizomycotina</taxon>
        <taxon>Leotiomycetes</taxon>
        <taxon>Leotiomycetes incertae sedis</taxon>
        <taxon>Myxotrichaceae</taxon>
        <taxon>Oidiodendron</taxon>
    </lineage>
</organism>
<feature type="compositionally biased region" description="Polar residues" evidence="1">
    <location>
        <begin position="350"/>
        <end position="363"/>
    </location>
</feature>
<evidence type="ECO:0000256" key="1">
    <source>
        <dbReference type="SAM" id="MobiDB-lite"/>
    </source>
</evidence>
<feature type="transmembrane region" description="Helical" evidence="2">
    <location>
        <begin position="246"/>
        <end position="264"/>
    </location>
</feature>
<gene>
    <name evidence="3" type="ORF">OIDMADRAFT_191760</name>
</gene>
<reference evidence="3 4" key="1">
    <citation type="submission" date="2014-04" db="EMBL/GenBank/DDBJ databases">
        <authorList>
            <consortium name="DOE Joint Genome Institute"/>
            <person name="Kuo A."/>
            <person name="Martino E."/>
            <person name="Perotto S."/>
            <person name="Kohler A."/>
            <person name="Nagy L.G."/>
            <person name="Floudas D."/>
            <person name="Copeland A."/>
            <person name="Barry K.W."/>
            <person name="Cichocki N."/>
            <person name="Veneault-Fourrey C."/>
            <person name="LaButti K."/>
            <person name="Lindquist E.A."/>
            <person name="Lipzen A."/>
            <person name="Lundell T."/>
            <person name="Morin E."/>
            <person name="Murat C."/>
            <person name="Sun H."/>
            <person name="Tunlid A."/>
            <person name="Henrissat B."/>
            <person name="Grigoriev I.V."/>
            <person name="Hibbett D.S."/>
            <person name="Martin F."/>
            <person name="Nordberg H.P."/>
            <person name="Cantor M.N."/>
            <person name="Hua S.X."/>
        </authorList>
    </citation>
    <scope>NUCLEOTIDE SEQUENCE [LARGE SCALE GENOMIC DNA]</scope>
    <source>
        <strain evidence="3 4">Zn</strain>
    </source>
</reference>
<dbReference type="InParanoid" id="A0A0C3DRE3"/>
<dbReference type="GO" id="GO:0016020">
    <property type="term" value="C:membrane"/>
    <property type="evidence" value="ECO:0007669"/>
    <property type="project" value="TreeGrafter"/>
</dbReference>
<feature type="transmembrane region" description="Helical" evidence="2">
    <location>
        <begin position="202"/>
        <end position="226"/>
    </location>
</feature>
<dbReference type="Proteomes" id="UP000054321">
    <property type="component" value="Unassembled WGS sequence"/>
</dbReference>
<keyword evidence="4" id="KW-1185">Reference proteome</keyword>
<feature type="transmembrane region" description="Helical" evidence="2">
    <location>
        <begin position="156"/>
        <end position="174"/>
    </location>
</feature>
<evidence type="ECO:0008006" key="5">
    <source>
        <dbReference type="Google" id="ProtNLM"/>
    </source>
</evidence>
<evidence type="ECO:0000256" key="2">
    <source>
        <dbReference type="SAM" id="Phobius"/>
    </source>
</evidence>
<dbReference type="PANTHER" id="PTHR31735">
    <property type="entry name" value="VACUOLAR MEMBRANE PROTEIN YPL162C"/>
    <property type="match status" value="1"/>
</dbReference>
<keyword evidence="2" id="KW-1133">Transmembrane helix</keyword>
<feature type="transmembrane region" description="Helical" evidence="2">
    <location>
        <begin position="45"/>
        <end position="67"/>
    </location>
</feature>
<dbReference type="FunCoup" id="A0A0C3DRE3">
    <property type="interactions" value="57"/>
</dbReference>
<keyword evidence="2" id="KW-0812">Transmembrane</keyword>
<sequence length="380" mass="41849">MSAIASIGVTIPTPLSSVASSLDIAAAISSNLSEPSIPDNGECRLLGPFAIFVQGALGLLAMMSLVYKRYRERPQRPLKIWFFDASKQVWGSVLVHIANLLMSMLSSGQFSIKVSPVSVEARAVAELVGRMVDATGKYQPNPCSFYLLNLAIDTTVGIPILIFLLRIFTALFLLTPFGSPPESITSGNYGTPPNTWWWLKQVIIYFMGLMGMKFCVLIIFLVAPWISRVGDWALRWTEGNEALQVVFVMLVFPVIMNATQYYIIDSFIKKQATEHELIPDDNEEENRSYDESARGSLDDLHSEEEEDDQEVWAKGKVGRPISANERRGGGSGNQTPPKAANTDYDPQFDGDNSPTVIGSADSVNTERTRSSSVGLRNPVK</sequence>
<proteinExistence type="predicted"/>
<dbReference type="HOGENOM" id="CLU_040321_0_1_1"/>
<feature type="compositionally biased region" description="Acidic residues" evidence="1">
    <location>
        <begin position="301"/>
        <end position="310"/>
    </location>
</feature>
<dbReference type="OrthoDB" id="431202at2759"/>
<dbReference type="InterPro" id="IPR022127">
    <property type="entry name" value="STIMATE/YPL162C"/>
</dbReference>
<dbReference type="Pfam" id="PF12400">
    <property type="entry name" value="STIMATE"/>
    <property type="match status" value="1"/>
</dbReference>
<evidence type="ECO:0000313" key="4">
    <source>
        <dbReference type="Proteomes" id="UP000054321"/>
    </source>
</evidence>
<accession>A0A0C3DRE3</accession>
<dbReference type="AlphaFoldDB" id="A0A0C3DRE3"/>
<evidence type="ECO:0000313" key="3">
    <source>
        <dbReference type="EMBL" id="KIN04593.1"/>
    </source>
</evidence>
<name>A0A0C3DRE3_OIDMZ</name>
<protein>
    <recommendedName>
        <fullName evidence="5">Vacuolar membrane protein</fullName>
    </recommendedName>
</protein>
<feature type="compositionally biased region" description="Basic and acidic residues" evidence="1">
    <location>
        <begin position="285"/>
        <end position="300"/>
    </location>
</feature>
<dbReference type="PANTHER" id="PTHR31735:SF1">
    <property type="entry name" value="VACUOLAR MEMBRANE PROTEIN YPL162C"/>
    <property type="match status" value="1"/>
</dbReference>